<dbReference type="InParanoid" id="A0A2K1IJC9"/>
<evidence type="ECO:0000313" key="2">
    <source>
        <dbReference type="EMBL" id="PNR29380.1"/>
    </source>
</evidence>
<evidence type="ECO:0000313" key="4">
    <source>
        <dbReference type="Proteomes" id="UP000006727"/>
    </source>
</evidence>
<keyword evidence="4" id="KW-1185">Reference proteome</keyword>
<feature type="region of interest" description="Disordered" evidence="1">
    <location>
        <begin position="1"/>
        <end position="27"/>
    </location>
</feature>
<dbReference type="AlphaFoldDB" id="A0A2K1IJC9"/>
<gene>
    <name evidence="2" type="ORF">PHYPA_028073</name>
</gene>
<reference evidence="2 4" key="2">
    <citation type="journal article" date="2018" name="Plant J.">
        <title>The Physcomitrella patens chromosome-scale assembly reveals moss genome structure and evolution.</title>
        <authorList>
            <person name="Lang D."/>
            <person name="Ullrich K.K."/>
            <person name="Murat F."/>
            <person name="Fuchs J."/>
            <person name="Jenkins J."/>
            <person name="Haas F.B."/>
            <person name="Piednoel M."/>
            <person name="Gundlach H."/>
            <person name="Van Bel M."/>
            <person name="Meyberg R."/>
            <person name="Vives C."/>
            <person name="Morata J."/>
            <person name="Symeonidi A."/>
            <person name="Hiss M."/>
            <person name="Muchero W."/>
            <person name="Kamisugi Y."/>
            <person name="Saleh O."/>
            <person name="Blanc G."/>
            <person name="Decker E.L."/>
            <person name="van Gessel N."/>
            <person name="Grimwood J."/>
            <person name="Hayes R.D."/>
            <person name="Graham S.W."/>
            <person name="Gunter L.E."/>
            <person name="McDaniel S.F."/>
            <person name="Hoernstein S.N.W."/>
            <person name="Larsson A."/>
            <person name="Li F.W."/>
            <person name="Perroud P.F."/>
            <person name="Phillips J."/>
            <person name="Ranjan P."/>
            <person name="Rokshar D.S."/>
            <person name="Rothfels C.J."/>
            <person name="Schneider L."/>
            <person name="Shu S."/>
            <person name="Stevenson D.W."/>
            <person name="Thummler F."/>
            <person name="Tillich M."/>
            <person name="Villarreal Aguilar J.C."/>
            <person name="Widiez T."/>
            <person name="Wong G.K."/>
            <person name="Wymore A."/>
            <person name="Zhang Y."/>
            <person name="Zimmer A.D."/>
            <person name="Quatrano R.S."/>
            <person name="Mayer K.F.X."/>
            <person name="Goodstein D."/>
            <person name="Casacuberta J.M."/>
            <person name="Vandepoele K."/>
            <person name="Reski R."/>
            <person name="Cuming A.C."/>
            <person name="Tuskan G.A."/>
            <person name="Maumus F."/>
            <person name="Salse J."/>
            <person name="Schmutz J."/>
            <person name="Rensing S.A."/>
        </authorList>
    </citation>
    <scope>NUCLEOTIDE SEQUENCE [LARGE SCALE GENOMIC DNA]</scope>
    <source>
        <strain evidence="3 4">cv. Gransden 2004</strain>
    </source>
</reference>
<organism evidence="2">
    <name type="scientific">Physcomitrium patens</name>
    <name type="common">Spreading-leaved earth moss</name>
    <name type="synonym">Physcomitrella patens</name>
    <dbReference type="NCBI Taxonomy" id="3218"/>
    <lineage>
        <taxon>Eukaryota</taxon>
        <taxon>Viridiplantae</taxon>
        <taxon>Streptophyta</taxon>
        <taxon>Embryophyta</taxon>
        <taxon>Bryophyta</taxon>
        <taxon>Bryophytina</taxon>
        <taxon>Bryopsida</taxon>
        <taxon>Funariidae</taxon>
        <taxon>Funariales</taxon>
        <taxon>Funariaceae</taxon>
        <taxon>Physcomitrium</taxon>
    </lineage>
</organism>
<accession>A0A2K1IJC9</accession>
<evidence type="ECO:0000256" key="1">
    <source>
        <dbReference type="SAM" id="MobiDB-lite"/>
    </source>
</evidence>
<reference evidence="2 4" key="1">
    <citation type="journal article" date="2008" name="Science">
        <title>The Physcomitrella genome reveals evolutionary insights into the conquest of land by plants.</title>
        <authorList>
            <person name="Rensing S."/>
            <person name="Lang D."/>
            <person name="Zimmer A."/>
            <person name="Terry A."/>
            <person name="Salamov A."/>
            <person name="Shapiro H."/>
            <person name="Nishiyama T."/>
            <person name="Perroud P.-F."/>
            <person name="Lindquist E."/>
            <person name="Kamisugi Y."/>
            <person name="Tanahashi T."/>
            <person name="Sakakibara K."/>
            <person name="Fujita T."/>
            <person name="Oishi K."/>
            <person name="Shin-I T."/>
            <person name="Kuroki Y."/>
            <person name="Toyoda A."/>
            <person name="Suzuki Y."/>
            <person name="Hashimoto A."/>
            <person name="Yamaguchi K."/>
            <person name="Sugano A."/>
            <person name="Kohara Y."/>
            <person name="Fujiyama A."/>
            <person name="Anterola A."/>
            <person name="Aoki S."/>
            <person name="Ashton N."/>
            <person name="Barbazuk W.B."/>
            <person name="Barker E."/>
            <person name="Bennetzen J."/>
            <person name="Bezanilla M."/>
            <person name="Blankenship R."/>
            <person name="Cho S.H."/>
            <person name="Dutcher S."/>
            <person name="Estelle M."/>
            <person name="Fawcett J.A."/>
            <person name="Gundlach H."/>
            <person name="Hanada K."/>
            <person name="Heyl A."/>
            <person name="Hicks K.A."/>
            <person name="Hugh J."/>
            <person name="Lohr M."/>
            <person name="Mayer K."/>
            <person name="Melkozernov A."/>
            <person name="Murata T."/>
            <person name="Nelson D."/>
            <person name="Pils B."/>
            <person name="Prigge M."/>
            <person name="Reiss B."/>
            <person name="Renner T."/>
            <person name="Rombauts S."/>
            <person name="Rushton P."/>
            <person name="Sanderfoot A."/>
            <person name="Schween G."/>
            <person name="Shiu S.-H."/>
            <person name="Stueber K."/>
            <person name="Theodoulou F.L."/>
            <person name="Tu H."/>
            <person name="Van de Peer Y."/>
            <person name="Verrier P.J."/>
            <person name="Waters E."/>
            <person name="Wood A."/>
            <person name="Yang L."/>
            <person name="Cove D."/>
            <person name="Cuming A."/>
            <person name="Hasebe M."/>
            <person name="Lucas S."/>
            <person name="Mishler D.B."/>
            <person name="Reski R."/>
            <person name="Grigoriev I."/>
            <person name="Quatrano R.S."/>
            <person name="Boore J.L."/>
        </authorList>
    </citation>
    <scope>NUCLEOTIDE SEQUENCE [LARGE SCALE GENOMIC DNA]</scope>
    <source>
        <strain evidence="3 4">cv. Gransden 2004</strain>
    </source>
</reference>
<sequence>MVNGGFWIDHSHRGLQETKSPTGRNSVHHAHLSLQNRVIEDAPSEHISQLETRKMKSTIFPVPLVTDNSGNAAGSHLAFVQLVFVS</sequence>
<evidence type="ECO:0000313" key="3">
    <source>
        <dbReference type="EnsemblPlants" id="Pp3c23_14609V3.1"/>
    </source>
</evidence>
<proteinExistence type="predicted"/>
<protein>
    <submittedName>
        <fullName evidence="2 3">Uncharacterized protein</fullName>
    </submittedName>
</protein>
<dbReference type="Proteomes" id="UP000006727">
    <property type="component" value="Chromosome 23"/>
</dbReference>
<reference evidence="3" key="3">
    <citation type="submission" date="2020-12" db="UniProtKB">
        <authorList>
            <consortium name="EnsemblPlants"/>
        </authorList>
    </citation>
    <scope>IDENTIFICATION</scope>
</reference>
<dbReference type="EMBL" id="ABEU02000023">
    <property type="protein sequence ID" value="PNR29380.1"/>
    <property type="molecule type" value="Genomic_DNA"/>
</dbReference>
<name>A0A2K1IJC9_PHYPA</name>
<dbReference type="EnsemblPlants" id="Pp3c23_14609V3.1">
    <property type="protein sequence ID" value="Pp3c23_14609V3.1"/>
    <property type="gene ID" value="Pp3c23_14609"/>
</dbReference>
<dbReference type="Gramene" id="Pp3c23_14609V3.1">
    <property type="protein sequence ID" value="Pp3c23_14609V3.1"/>
    <property type="gene ID" value="Pp3c23_14609"/>
</dbReference>